<dbReference type="AlphaFoldDB" id="A0A410WSI9"/>
<keyword evidence="9" id="KW-1185">Reference proteome</keyword>
<evidence type="ECO:0000313" key="6">
    <source>
        <dbReference type="EMBL" id="MCY9595522.1"/>
    </source>
</evidence>
<evidence type="ECO:0000256" key="1">
    <source>
        <dbReference type="ARBA" id="ARBA00023015"/>
    </source>
</evidence>
<dbReference type="Proteomes" id="UP001527202">
    <property type="component" value="Unassembled WGS sequence"/>
</dbReference>
<name>A0A410WSI9_9BACL</name>
<evidence type="ECO:0000256" key="3">
    <source>
        <dbReference type="ARBA" id="ARBA00023163"/>
    </source>
</evidence>
<dbReference type="EMBL" id="JAMDMJ010000008">
    <property type="protein sequence ID" value="MCY9595522.1"/>
    <property type="molecule type" value="Genomic_DNA"/>
</dbReference>
<dbReference type="KEGG" id="pchi:PC41400_06280"/>
<evidence type="ECO:0000256" key="5">
    <source>
        <dbReference type="SAM" id="MobiDB-lite"/>
    </source>
</evidence>
<dbReference type="RefSeq" id="WP_042229666.1">
    <property type="nucleotide sequence ID" value="NZ_CP026520.1"/>
</dbReference>
<organism evidence="7 8">
    <name type="scientific">Paenibacillus chitinolyticus</name>
    <dbReference type="NCBI Taxonomy" id="79263"/>
    <lineage>
        <taxon>Bacteria</taxon>
        <taxon>Bacillati</taxon>
        <taxon>Bacillota</taxon>
        <taxon>Bacilli</taxon>
        <taxon>Bacillales</taxon>
        <taxon>Paenibacillaceae</taxon>
        <taxon>Paenibacillus</taxon>
    </lineage>
</organism>
<comment type="similarity">
    <text evidence="4">Belongs to the GbsR family.</text>
</comment>
<dbReference type="PIRSF" id="PIRSF006707">
    <property type="entry name" value="MJ1563"/>
    <property type="match status" value="1"/>
</dbReference>
<dbReference type="GeneID" id="95374423"/>
<keyword evidence="2 4" id="KW-0238">DNA-binding</keyword>
<reference evidence="7 8" key="1">
    <citation type="submission" date="2018-01" db="EMBL/GenBank/DDBJ databases">
        <title>The whole genome sequencing and assembly of Paenibacillus chitinolyticus KCCM 41400 strain.</title>
        <authorList>
            <person name="Kim J.-Y."/>
            <person name="Park M.-K."/>
            <person name="Lee Y.-J."/>
            <person name="Yi H."/>
            <person name="Bahn Y.-S."/>
            <person name="Kim J.F."/>
            <person name="Lee D.-W."/>
        </authorList>
    </citation>
    <scope>NUCLEOTIDE SEQUENCE [LARGE SCALE GENOMIC DNA]</scope>
    <source>
        <strain evidence="7 8">KCCM 41400</strain>
    </source>
</reference>
<evidence type="ECO:0000256" key="4">
    <source>
        <dbReference type="PIRNR" id="PIRNR006707"/>
    </source>
</evidence>
<dbReference type="InterPro" id="IPR036390">
    <property type="entry name" value="WH_DNA-bd_sf"/>
</dbReference>
<dbReference type="InterPro" id="IPR052362">
    <property type="entry name" value="HTH-GbsR_regulator"/>
</dbReference>
<dbReference type="SUPFAM" id="SSF46785">
    <property type="entry name" value="Winged helix' DNA-binding domain"/>
    <property type="match status" value="1"/>
</dbReference>
<sequence length="202" mass="23382">MNDLSGFTTEQSQKIQKNRERVIDSIGKNMDLYGITLSIGHLYGYMYFNNGPVTLDELSKTMGMSKTSMSTGVRTLMDLKMIDKVWGKGTRKDLYEVEPDWYQNFSDFFSIKWRKAVEGNMNALNKSLVELRHMKKEYEESPELQAVLDADEAKISHAMDYYKWLLRLIEAMETGKIFELIPKEPREPASDEAGRPERDGKE</sequence>
<dbReference type="GO" id="GO:0003677">
    <property type="term" value="F:DNA binding"/>
    <property type="evidence" value="ECO:0007669"/>
    <property type="project" value="UniProtKB-UniRule"/>
</dbReference>
<accession>A0A410WSI9</accession>
<keyword evidence="1 4" id="KW-0805">Transcription regulation</keyword>
<dbReference type="Gene3D" id="1.10.10.10">
    <property type="entry name" value="Winged helix-like DNA-binding domain superfamily/Winged helix DNA-binding domain"/>
    <property type="match status" value="1"/>
</dbReference>
<dbReference type="PANTHER" id="PTHR38465:SF1">
    <property type="entry name" value="HTH-TYPE TRANSCRIPTIONAL REGULATOR MJ1563-RELATED"/>
    <property type="match status" value="1"/>
</dbReference>
<evidence type="ECO:0000313" key="8">
    <source>
        <dbReference type="Proteomes" id="UP000288943"/>
    </source>
</evidence>
<proteinExistence type="inferred from homology"/>
<feature type="region of interest" description="Disordered" evidence="5">
    <location>
        <begin position="182"/>
        <end position="202"/>
    </location>
</feature>
<dbReference type="Proteomes" id="UP000288943">
    <property type="component" value="Chromosome"/>
</dbReference>
<evidence type="ECO:0000256" key="2">
    <source>
        <dbReference type="ARBA" id="ARBA00023125"/>
    </source>
</evidence>
<protein>
    <recommendedName>
        <fullName evidence="4">HTH-type transcriptional regulator</fullName>
    </recommendedName>
</protein>
<evidence type="ECO:0000313" key="7">
    <source>
        <dbReference type="EMBL" id="QAV17291.1"/>
    </source>
</evidence>
<keyword evidence="3 4" id="KW-0804">Transcription</keyword>
<gene>
    <name evidence="6" type="ORF">M5X16_07050</name>
    <name evidence="7" type="ORF">PC41400_06280</name>
</gene>
<dbReference type="EMBL" id="CP026520">
    <property type="protein sequence ID" value="QAV17291.1"/>
    <property type="molecule type" value="Genomic_DNA"/>
</dbReference>
<dbReference type="InterPro" id="IPR026282">
    <property type="entry name" value="MJ1563"/>
</dbReference>
<dbReference type="PANTHER" id="PTHR38465">
    <property type="entry name" value="HTH-TYPE TRANSCRIPTIONAL REGULATOR MJ1563-RELATED"/>
    <property type="match status" value="1"/>
</dbReference>
<reference evidence="6 9" key="2">
    <citation type="submission" date="2022-05" db="EMBL/GenBank/DDBJ databases">
        <title>Genome Sequencing of Bee-Associated Microbes.</title>
        <authorList>
            <person name="Dunlap C."/>
        </authorList>
    </citation>
    <scope>NUCLEOTIDE SEQUENCE [LARGE SCALE GENOMIC DNA]</scope>
    <source>
        <strain evidence="6 9">NRRL B-23120</strain>
    </source>
</reference>
<dbReference type="InterPro" id="IPR036388">
    <property type="entry name" value="WH-like_DNA-bd_sf"/>
</dbReference>
<dbReference type="OrthoDB" id="9800374at2"/>
<evidence type="ECO:0000313" key="9">
    <source>
        <dbReference type="Proteomes" id="UP001527202"/>
    </source>
</evidence>